<evidence type="ECO:0000313" key="14">
    <source>
        <dbReference type="Proteomes" id="UP001501461"/>
    </source>
</evidence>
<dbReference type="SFLD" id="SFLDS00003">
    <property type="entry name" value="Haloacid_Dehalogenase"/>
    <property type="match status" value="1"/>
</dbReference>
<gene>
    <name evidence="13" type="ORF">GCM10009720_23620</name>
</gene>
<comment type="catalytic activity">
    <reaction evidence="12">
        <text>O-phospho-D-serine + H2O = D-serine + phosphate</text>
        <dbReference type="Rhea" id="RHEA:24873"/>
        <dbReference type="ChEBI" id="CHEBI:15377"/>
        <dbReference type="ChEBI" id="CHEBI:35247"/>
        <dbReference type="ChEBI" id="CHEBI:43474"/>
        <dbReference type="ChEBI" id="CHEBI:58680"/>
        <dbReference type="EC" id="3.1.3.3"/>
    </reaction>
</comment>
<sequence>MPTNTANMKIGDRVVVYNSMGYARLDGVPAHAEIVEGVGFTGHRWISAAHRLKDLPEHWFSAIMSAQQVEVFQQQVPLVVFDVDSTLIHEEVIELLAAHAGKEREVAEVTERAMRGELDFADSLHHRVATLEDLPVEVLDEVASSATLHDGARELVRAVQAAGGYVYAVSGGFTHALEPLATQLGLDGFAANTLEIVEGKLTGRVTGQVIDRAAKAAMLRRWATDHDIPLEATVAVGDGANDLDMLELAGYGVGFCPKPIVRDHADCIVEVPTHEVLRVVLGF</sequence>
<comment type="pathway">
    <text evidence="2">Amino-acid biosynthesis; L-serine biosynthesis; L-serine from 3-phospho-D-glycerate: step 3/3.</text>
</comment>
<accession>A0ABN2USR3</accession>
<comment type="similarity">
    <text evidence="3">Belongs to the HAD-like hydrolase superfamily. SerB family.</text>
</comment>
<organism evidence="13 14">
    <name type="scientific">Yaniella flava</name>
    <dbReference type="NCBI Taxonomy" id="287930"/>
    <lineage>
        <taxon>Bacteria</taxon>
        <taxon>Bacillati</taxon>
        <taxon>Actinomycetota</taxon>
        <taxon>Actinomycetes</taxon>
        <taxon>Micrococcales</taxon>
        <taxon>Micrococcaceae</taxon>
        <taxon>Yaniella</taxon>
    </lineage>
</organism>
<dbReference type="RefSeq" id="WP_343958918.1">
    <property type="nucleotide sequence ID" value="NZ_BAAAMN010000049.1"/>
</dbReference>
<dbReference type="InterPro" id="IPR023214">
    <property type="entry name" value="HAD_sf"/>
</dbReference>
<evidence type="ECO:0000256" key="3">
    <source>
        <dbReference type="ARBA" id="ARBA00009184"/>
    </source>
</evidence>
<dbReference type="InterPro" id="IPR050582">
    <property type="entry name" value="HAD-like_SerB"/>
</dbReference>
<dbReference type="NCBIfam" id="TIGR01488">
    <property type="entry name" value="HAD-SF-IB"/>
    <property type="match status" value="1"/>
</dbReference>
<comment type="cofactor">
    <cofactor evidence="1">
        <name>Mg(2+)</name>
        <dbReference type="ChEBI" id="CHEBI:18420"/>
    </cofactor>
</comment>
<evidence type="ECO:0000256" key="1">
    <source>
        <dbReference type="ARBA" id="ARBA00001946"/>
    </source>
</evidence>
<reference evidence="14" key="1">
    <citation type="journal article" date="2019" name="Int. J. Syst. Evol. Microbiol.">
        <title>The Global Catalogue of Microorganisms (GCM) 10K type strain sequencing project: providing services to taxonomists for standard genome sequencing and annotation.</title>
        <authorList>
            <consortium name="The Broad Institute Genomics Platform"/>
            <consortium name="The Broad Institute Genome Sequencing Center for Infectious Disease"/>
            <person name="Wu L."/>
            <person name="Ma J."/>
        </authorList>
    </citation>
    <scope>NUCLEOTIDE SEQUENCE [LARGE SCALE GENOMIC DNA]</scope>
    <source>
        <strain evidence="14">JCM 13595</strain>
    </source>
</reference>
<keyword evidence="8" id="KW-0460">Magnesium</keyword>
<evidence type="ECO:0000256" key="11">
    <source>
        <dbReference type="ARBA" id="ARBA00048138"/>
    </source>
</evidence>
<dbReference type="SFLD" id="SFLDF00029">
    <property type="entry name" value="phosphoserine_phosphatase"/>
    <property type="match status" value="1"/>
</dbReference>
<keyword evidence="14" id="KW-1185">Reference proteome</keyword>
<protein>
    <recommendedName>
        <fullName evidence="4">phosphoserine phosphatase</fullName>
        <ecNumber evidence="4">3.1.3.3</ecNumber>
    </recommendedName>
    <alternativeName>
        <fullName evidence="10">O-phosphoserine phosphohydrolase</fullName>
    </alternativeName>
</protein>
<dbReference type="NCBIfam" id="TIGR00338">
    <property type="entry name" value="serB"/>
    <property type="match status" value="1"/>
</dbReference>
<comment type="catalytic activity">
    <reaction evidence="11">
        <text>O-phospho-L-serine + H2O = L-serine + phosphate</text>
        <dbReference type="Rhea" id="RHEA:21208"/>
        <dbReference type="ChEBI" id="CHEBI:15377"/>
        <dbReference type="ChEBI" id="CHEBI:33384"/>
        <dbReference type="ChEBI" id="CHEBI:43474"/>
        <dbReference type="ChEBI" id="CHEBI:57524"/>
        <dbReference type="EC" id="3.1.3.3"/>
    </reaction>
</comment>
<evidence type="ECO:0000256" key="4">
    <source>
        <dbReference type="ARBA" id="ARBA00012640"/>
    </source>
</evidence>
<dbReference type="Proteomes" id="UP001501461">
    <property type="component" value="Unassembled WGS sequence"/>
</dbReference>
<proteinExistence type="inferred from homology"/>
<dbReference type="SFLD" id="SFLDG01137">
    <property type="entry name" value="C1.6.1:_Phosphoserine_Phosphat"/>
    <property type="match status" value="1"/>
</dbReference>
<evidence type="ECO:0000256" key="5">
    <source>
        <dbReference type="ARBA" id="ARBA00022605"/>
    </source>
</evidence>
<keyword evidence="6" id="KW-0479">Metal-binding</keyword>
<dbReference type="SFLD" id="SFLDG01136">
    <property type="entry name" value="C1.6:_Phosphoserine_Phosphatas"/>
    <property type="match status" value="1"/>
</dbReference>
<evidence type="ECO:0000256" key="2">
    <source>
        <dbReference type="ARBA" id="ARBA00005135"/>
    </source>
</evidence>
<dbReference type="InterPro" id="IPR004469">
    <property type="entry name" value="PSP"/>
</dbReference>
<keyword evidence="7" id="KW-0378">Hydrolase</keyword>
<evidence type="ECO:0000256" key="6">
    <source>
        <dbReference type="ARBA" id="ARBA00022723"/>
    </source>
</evidence>
<evidence type="ECO:0000256" key="7">
    <source>
        <dbReference type="ARBA" id="ARBA00022801"/>
    </source>
</evidence>
<dbReference type="PANTHER" id="PTHR43344:SF2">
    <property type="entry name" value="PHOSPHOSERINE PHOSPHATASE"/>
    <property type="match status" value="1"/>
</dbReference>
<evidence type="ECO:0000256" key="12">
    <source>
        <dbReference type="ARBA" id="ARBA00048523"/>
    </source>
</evidence>
<dbReference type="EC" id="3.1.3.3" evidence="4"/>
<name>A0ABN2USR3_9MICC</name>
<evidence type="ECO:0000313" key="13">
    <source>
        <dbReference type="EMBL" id="GAA2042305.1"/>
    </source>
</evidence>
<dbReference type="EMBL" id="BAAAMN010000049">
    <property type="protein sequence ID" value="GAA2042305.1"/>
    <property type="molecule type" value="Genomic_DNA"/>
</dbReference>
<dbReference type="PANTHER" id="PTHR43344">
    <property type="entry name" value="PHOSPHOSERINE PHOSPHATASE"/>
    <property type="match status" value="1"/>
</dbReference>
<keyword evidence="5" id="KW-0028">Amino-acid biosynthesis</keyword>
<dbReference type="InterPro" id="IPR036412">
    <property type="entry name" value="HAD-like_sf"/>
</dbReference>
<evidence type="ECO:0000256" key="10">
    <source>
        <dbReference type="ARBA" id="ARBA00031693"/>
    </source>
</evidence>
<evidence type="ECO:0000256" key="8">
    <source>
        <dbReference type="ARBA" id="ARBA00022842"/>
    </source>
</evidence>
<evidence type="ECO:0000256" key="9">
    <source>
        <dbReference type="ARBA" id="ARBA00023299"/>
    </source>
</evidence>
<dbReference type="Gene3D" id="3.40.50.1000">
    <property type="entry name" value="HAD superfamily/HAD-like"/>
    <property type="match status" value="1"/>
</dbReference>
<keyword evidence="9" id="KW-0718">Serine biosynthesis</keyword>
<comment type="caution">
    <text evidence="13">The sequence shown here is derived from an EMBL/GenBank/DDBJ whole genome shotgun (WGS) entry which is preliminary data.</text>
</comment>
<dbReference type="Pfam" id="PF12710">
    <property type="entry name" value="HAD"/>
    <property type="match status" value="1"/>
</dbReference>
<dbReference type="SUPFAM" id="SSF56784">
    <property type="entry name" value="HAD-like"/>
    <property type="match status" value="1"/>
</dbReference>